<dbReference type="GO" id="GO:0000819">
    <property type="term" value="P:sister chromatid segregation"/>
    <property type="evidence" value="ECO:0007669"/>
    <property type="project" value="TreeGrafter"/>
</dbReference>
<dbReference type="SUPFAM" id="SSF56719">
    <property type="entry name" value="Type II DNA topoisomerase"/>
    <property type="match status" value="1"/>
</dbReference>
<feature type="domain" description="Topo IIA-type catalytic" evidence="10">
    <location>
        <begin position="1"/>
        <end position="110"/>
    </location>
</feature>
<dbReference type="PANTHER" id="PTHR10169">
    <property type="entry name" value="DNA TOPOISOMERASE/GYRASE"/>
    <property type="match status" value="1"/>
</dbReference>
<dbReference type="InterPro" id="IPR001154">
    <property type="entry name" value="TopoII_euk"/>
</dbReference>
<dbReference type="InterPro" id="IPR013758">
    <property type="entry name" value="Topo_IIA_A/C_ab"/>
</dbReference>
<evidence type="ECO:0000256" key="4">
    <source>
        <dbReference type="ARBA" id="ARBA00022741"/>
    </source>
</evidence>
<accession>A0A0M3JES2</accession>
<evidence type="ECO:0000256" key="5">
    <source>
        <dbReference type="ARBA" id="ARBA00022840"/>
    </source>
</evidence>
<keyword evidence="5" id="KW-0067">ATP-binding</keyword>
<dbReference type="EC" id="5.6.2.2" evidence="3"/>
<comment type="caution">
    <text evidence="9">Lacks conserved residue(s) required for the propagation of feature annotation.</text>
</comment>
<dbReference type="InterPro" id="IPR002205">
    <property type="entry name" value="Topo_IIA_dom_A"/>
</dbReference>
<dbReference type="Gene3D" id="3.30.1360.40">
    <property type="match status" value="1"/>
</dbReference>
<evidence type="ECO:0000313" key="11">
    <source>
        <dbReference type="EMBL" id="VDK26248.1"/>
    </source>
</evidence>
<dbReference type="AlphaFoldDB" id="A0A0M3JES2"/>
<evidence type="ECO:0000259" key="10">
    <source>
        <dbReference type="PROSITE" id="PS52040"/>
    </source>
</evidence>
<dbReference type="InterPro" id="IPR013760">
    <property type="entry name" value="Topo_IIA-like_dom_sf"/>
</dbReference>
<dbReference type="Gene3D" id="3.90.199.10">
    <property type="entry name" value="Topoisomerase II, domain 5"/>
    <property type="match status" value="1"/>
</dbReference>
<reference evidence="11 12" key="2">
    <citation type="submission" date="2018-11" db="EMBL/GenBank/DDBJ databases">
        <authorList>
            <consortium name="Pathogen Informatics"/>
        </authorList>
    </citation>
    <scope>NUCLEOTIDE SEQUENCE [LARGE SCALE GENOMIC DNA]</scope>
</reference>
<evidence type="ECO:0000313" key="13">
    <source>
        <dbReference type="WBParaSite" id="ASIM_0000611801-mRNA-1"/>
    </source>
</evidence>
<dbReference type="PROSITE" id="PS52040">
    <property type="entry name" value="TOPO_IIA"/>
    <property type="match status" value="1"/>
</dbReference>
<dbReference type="FunFam" id="3.30.1360.40:FF:000003">
    <property type="entry name" value="DNA topoisomerase 2"/>
    <property type="match status" value="1"/>
</dbReference>
<comment type="catalytic activity">
    <reaction evidence="1">
        <text>ATP-dependent breakage, passage and rejoining of double-stranded DNA.</text>
        <dbReference type="EC" id="5.6.2.2"/>
    </reaction>
</comment>
<reference evidence="13" key="1">
    <citation type="submission" date="2017-02" db="UniProtKB">
        <authorList>
            <consortium name="WormBaseParasite"/>
        </authorList>
    </citation>
    <scope>IDENTIFICATION</scope>
</reference>
<dbReference type="GO" id="GO:0000712">
    <property type="term" value="P:resolution of meiotic recombination intermediates"/>
    <property type="evidence" value="ECO:0007669"/>
    <property type="project" value="TreeGrafter"/>
</dbReference>
<evidence type="ECO:0000256" key="1">
    <source>
        <dbReference type="ARBA" id="ARBA00000185"/>
    </source>
</evidence>
<dbReference type="EMBL" id="UYRR01012197">
    <property type="protein sequence ID" value="VDK26248.1"/>
    <property type="molecule type" value="Genomic_DNA"/>
</dbReference>
<name>A0A0M3JES2_ANISI</name>
<keyword evidence="4" id="KW-0547">Nucleotide-binding</keyword>
<dbReference type="GO" id="GO:0003918">
    <property type="term" value="F:DNA topoisomerase type II (double strand cut, ATP-hydrolyzing) activity"/>
    <property type="evidence" value="ECO:0007669"/>
    <property type="project" value="UniProtKB-EC"/>
</dbReference>
<protein>
    <recommendedName>
        <fullName evidence="3">DNA topoisomerase (ATP-hydrolyzing)</fullName>
        <ecNumber evidence="3">5.6.2.2</ecNumber>
    </recommendedName>
</protein>
<evidence type="ECO:0000256" key="7">
    <source>
        <dbReference type="ARBA" id="ARBA00023125"/>
    </source>
</evidence>
<dbReference type="OrthoDB" id="10061337at2759"/>
<comment type="cofactor">
    <cofactor evidence="2">
        <name>Mg(2+)</name>
        <dbReference type="ChEBI" id="CHEBI:18420"/>
    </cofactor>
</comment>
<dbReference type="GO" id="GO:0006265">
    <property type="term" value="P:DNA topological change"/>
    <property type="evidence" value="ECO:0007669"/>
    <property type="project" value="InterPro"/>
</dbReference>
<keyword evidence="8" id="KW-0413">Isomerase</keyword>
<keyword evidence="7 9" id="KW-0238">DNA-binding</keyword>
<keyword evidence="12" id="KW-1185">Reference proteome</keyword>
<dbReference type="PANTHER" id="PTHR10169:SF38">
    <property type="entry name" value="DNA TOPOISOMERASE 2"/>
    <property type="match status" value="1"/>
</dbReference>
<evidence type="ECO:0000256" key="3">
    <source>
        <dbReference type="ARBA" id="ARBA00012895"/>
    </source>
</evidence>
<gene>
    <name evidence="11" type="ORF">ASIM_LOCUS5908</name>
</gene>
<dbReference type="InterPro" id="IPR050634">
    <property type="entry name" value="DNA_Topoisomerase_II"/>
</dbReference>
<organism evidence="13">
    <name type="scientific">Anisakis simplex</name>
    <name type="common">Herring worm</name>
    <dbReference type="NCBI Taxonomy" id="6269"/>
    <lineage>
        <taxon>Eukaryota</taxon>
        <taxon>Metazoa</taxon>
        <taxon>Ecdysozoa</taxon>
        <taxon>Nematoda</taxon>
        <taxon>Chromadorea</taxon>
        <taxon>Rhabditida</taxon>
        <taxon>Spirurina</taxon>
        <taxon>Ascaridomorpha</taxon>
        <taxon>Ascaridoidea</taxon>
        <taxon>Anisakidae</taxon>
        <taxon>Anisakis</taxon>
        <taxon>Anisakis simplex complex</taxon>
    </lineage>
</organism>
<proteinExistence type="predicted"/>
<evidence type="ECO:0000256" key="9">
    <source>
        <dbReference type="PROSITE-ProRule" id="PRU01384"/>
    </source>
</evidence>
<dbReference type="GO" id="GO:0005524">
    <property type="term" value="F:ATP binding"/>
    <property type="evidence" value="ECO:0007669"/>
    <property type="project" value="UniProtKB-KW"/>
</dbReference>
<dbReference type="PRINTS" id="PR01158">
    <property type="entry name" value="TOPISMRASEII"/>
</dbReference>
<evidence type="ECO:0000256" key="2">
    <source>
        <dbReference type="ARBA" id="ARBA00001946"/>
    </source>
</evidence>
<keyword evidence="6" id="KW-0799">Topoisomerase</keyword>
<evidence type="ECO:0000256" key="8">
    <source>
        <dbReference type="ARBA" id="ARBA00023235"/>
    </source>
</evidence>
<dbReference type="Proteomes" id="UP000267096">
    <property type="component" value="Unassembled WGS sequence"/>
</dbReference>
<evidence type="ECO:0000256" key="6">
    <source>
        <dbReference type="ARBA" id="ARBA00023029"/>
    </source>
</evidence>
<dbReference type="WBParaSite" id="ASIM_0000611801-mRNA-1">
    <property type="protein sequence ID" value="ASIM_0000611801-mRNA-1"/>
    <property type="gene ID" value="ASIM_0000611801"/>
</dbReference>
<evidence type="ECO:0000313" key="12">
    <source>
        <dbReference type="Proteomes" id="UP000267096"/>
    </source>
</evidence>
<dbReference type="GO" id="GO:0005634">
    <property type="term" value="C:nucleus"/>
    <property type="evidence" value="ECO:0007669"/>
    <property type="project" value="TreeGrafter"/>
</dbReference>
<dbReference type="GO" id="GO:0003677">
    <property type="term" value="F:DNA binding"/>
    <property type="evidence" value="ECO:0007669"/>
    <property type="project" value="UniProtKB-UniRule"/>
</dbReference>
<dbReference type="Pfam" id="PF00521">
    <property type="entry name" value="DNA_topoisoIV"/>
    <property type="match status" value="1"/>
</dbReference>
<sequence>MDEQRFACSGEIAILSDDTVEITELPIRVWTQNYKESVVEAMLEGSEKQKYTIQDYKEYHTDATVRFVIKMTKEKLREAEMEGLHKVFKLQTAINTTSMVLFDAAGCLRK</sequence>